<evidence type="ECO:0008006" key="3">
    <source>
        <dbReference type="Google" id="ProtNLM"/>
    </source>
</evidence>
<dbReference type="OrthoDB" id="8757337at2"/>
<name>A0A518DCC2_9BACT</name>
<proteinExistence type="predicted"/>
<dbReference type="KEGG" id="pnd:Pla175_24990"/>
<dbReference type="AlphaFoldDB" id="A0A518DCC2"/>
<gene>
    <name evidence="1" type="ORF">Pla175_24990</name>
</gene>
<dbReference type="RefSeq" id="WP_145284983.1">
    <property type="nucleotide sequence ID" value="NZ_CP036291.1"/>
</dbReference>
<accession>A0A518DCC2</accession>
<organism evidence="1 2">
    <name type="scientific">Pirellulimonas nuda</name>
    <dbReference type="NCBI Taxonomy" id="2528009"/>
    <lineage>
        <taxon>Bacteria</taxon>
        <taxon>Pseudomonadati</taxon>
        <taxon>Planctomycetota</taxon>
        <taxon>Planctomycetia</taxon>
        <taxon>Pirellulales</taxon>
        <taxon>Lacipirellulaceae</taxon>
        <taxon>Pirellulimonas</taxon>
    </lineage>
</organism>
<dbReference type="Pfam" id="PF01527">
    <property type="entry name" value="HTH_Tnp_1"/>
    <property type="match status" value="1"/>
</dbReference>
<dbReference type="GO" id="GO:0006313">
    <property type="term" value="P:DNA transposition"/>
    <property type="evidence" value="ECO:0007669"/>
    <property type="project" value="InterPro"/>
</dbReference>
<dbReference type="GO" id="GO:0004803">
    <property type="term" value="F:transposase activity"/>
    <property type="evidence" value="ECO:0007669"/>
    <property type="project" value="InterPro"/>
</dbReference>
<reference evidence="1 2" key="1">
    <citation type="submission" date="2019-02" db="EMBL/GenBank/DDBJ databases">
        <title>Deep-cultivation of Planctomycetes and their phenomic and genomic characterization uncovers novel biology.</title>
        <authorList>
            <person name="Wiegand S."/>
            <person name="Jogler M."/>
            <person name="Boedeker C."/>
            <person name="Pinto D."/>
            <person name="Vollmers J."/>
            <person name="Rivas-Marin E."/>
            <person name="Kohn T."/>
            <person name="Peeters S.H."/>
            <person name="Heuer A."/>
            <person name="Rast P."/>
            <person name="Oberbeckmann S."/>
            <person name="Bunk B."/>
            <person name="Jeske O."/>
            <person name="Meyerdierks A."/>
            <person name="Storesund J.E."/>
            <person name="Kallscheuer N."/>
            <person name="Luecker S."/>
            <person name="Lage O.M."/>
            <person name="Pohl T."/>
            <person name="Merkel B.J."/>
            <person name="Hornburger P."/>
            <person name="Mueller R.-W."/>
            <person name="Bruemmer F."/>
            <person name="Labrenz M."/>
            <person name="Spormann A.M."/>
            <person name="Op den Camp H."/>
            <person name="Overmann J."/>
            <person name="Amann R."/>
            <person name="Jetten M.S.M."/>
            <person name="Mascher T."/>
            <person name="Medema M.H."/>
            <person name="Devos D.P."/>
            <person name="Kaster A.-K."/>
            <person name="Ovreas L."/>
            <person name="Rohde M."/>
            <person name="Galperin M.Y."/>
            <person name="Jogler C."/>
        </authorList>
    </citation>
    <scope>NUCLEOTIDE SEQUENCE [LARGE SCALE GENOMIC DNA]</scope>
    <source>
        <strain evidence="1 2">Pla175</strain>
    </source>
</reference>
<dbReference type="EMBL" id="CP036291">
    <property type="protein sequence ID" value="QDU89113.1"/>
    <property type="molecule type" value="Genomic_DNA"/>
</dbReference>
<protein>
    <recommendedName>
        <fullName evidence="3">Transposase</fullName>
    </recommendedName>
</protein>
<evidence type="ECO:0000313" key="2">
    <source>
        <dbReference type="Proteomes" id="UP000317429"/>
    </source>
</evidence>
<keyword evidence="2" id="KW-1185">Reference proteome</keyword>
<dbReference type="InterPro" id="IPR002514">
    <property type="entry name" value="Transposase_8"/>
</dbReference>
<sequence length="112" mass="12137">MAKQQRSAEKESFWRLALEEFGSSGLSVRAFCEREGISTASFYAWRRSLQQLDSEPARVELIPVDVVEPPGGLSADRLELTTPGGFTLRFPADIGPRQLGAVLGVIEGGAPC</sequence>
<evidence type="ECO:0000313" key="1">
    <source>
        <dbReference type="EMBL" id="QDU89113.1"/>
    </source>
</evidence>
<dbReference type="Proteomes" id="UP000317429">
    <property type="component" value="Chromosome"/>
</dbReference>
<dbReference type="GO" id="GO:0003677">
    <property type="term" value="F:DNA binding"/>
    <property type="evidence" value="ECO:0007669"/>
    <property type="project" value="InterPro"/>
</dbReference>
<dbReference type="NCBIfam" id="NF047593">
    <property type="entry name" value="IS66_ISAeme5_TnpA"/>
    <property type="match status" value="1"/>
</dbReference>